<protein>
    <submittedName>
        <fullName evidence="2">Hypothetical_protein</fullName>
    </submittedName>
</protein>
<comment type="caution">
    <text evidence="1">The sequence shown here is derived from an EMBL/GenBank/DDBJ whole genome shotgun (WGS) entry which is preliminary data.</text>
</comment>
<evidence type="ECO:0000313" key="1">
    <source>
        <dbReference type="EMBL" id="CAI9935405.1"/>
    </source>
</evidence>
<accession>A0AA86PG91</accession>
<sequence length="194" mass="21163">MKLNKNLKKSRLYFKQDLSSGYKQISAKTQCYVLFKPTVLIGVGSNSYGDTASLFGQQWAINCLIQNAIIVFSNQNSNSQVTSGSIMGYTNSCNMVFKNITTKDSSISSNLGAGGLIGWSDRITVTISNSTIKNVKINANSNYGIITGNNDGSSSQGSTKYFITTTQTFDNYINNVLQPDCAKITNNYSMNQCI</sequence>
<proteinExistence type="predicted"/>
<name>A0AA86PG91_9EUKA</name>
<evidence type="ECO:0000313" key="3">
    <source>
        <dbReference type="Proteomes" id="UP001642409"/>
    </source>
</evidence>
<evidence type="ECO:0000313" key="2">
    <source>
        <dbReference type="EMBL" id="CAL6084816.1"/>
    </source>
</evidence>
<dbReference type="Proteomes" id="UP001642409">
    <property type="component" value="Unassembled WGS sequence"/>
</dbReference>
<reference evidence="1" key="1">
    <citation type="submission" date="2023-06" db="EMBL/GenBank/DDBJ databases">
        <authorList>
            <person name="Kurt Z."/>
        </authorList>
    </citation>
    <scope>NUCLEOTIDE SEQUENCE</scope>
</reference>
<dbReference type="EMBL" id="CAXDID020000382">
    <property type="protein sequence ID" value="CAL6084816.1"/>
    <property type="molecule type" value="Genomic_DNA"/>
</dbReference>
<organism evidence="1">
    <name type="scientific">Hexamita inflata</name>
    <dbReference type="NCBI Taxonomy" id="28002"/>
    <lineage>
        <taxon>Eukaryota</taxon>
        <taxon>Metamonada</taxon>
        <taxon>Diplomonadida</taxon>
        <taxon>Hexamitidae</taxon>
        <taxon>Hexamitinae</taxon>
        <taxon>Hexamita</taxon>
    </lineage>
</organism>
<keyword evidence="3" id="KW-1185">Reference proteome</keyword>
<dbReference type="EMBL" id="CATOUU010000613">
    <property type="protein sequence ID" value="CAI9935405.1"/>
    <property type="molecule type" value="Genomic_DNA"/>
</dbReference>
<dbReference type="AlphaFoldDB" id="A0AA86PG91"/>
<gene>
    <name evidence="1" type="ORF">HINF_LOCUS23050</name>
    <name evidence="2" type="ORF">HINF_LOCUS62384</name>
</gene>
<reference evidence="2 3" key="2">
    <citation type="submission" date="2024-07" db="EMBL/GenBank/DDBJ databases">
        <authorList>
            <person name="Akdeniz Z."/>
        </authorList>
    </citation>
    <scope>NUCLEOTIDE SEQUENCE [LARGE SCALE GENOMIC DNA]</scope>
</reference>